<reference evidence="1" key="1">
    <citation type="submission" date="2023-09" db="EMBL/GenBank/DDBJ databases">
        <title>Description of first Herbaspirillum huttiense subsp. nephrolepsisexaltata and Herbaspirillum huttiense subsp. lycopersicon.</title>
        <authorList>
            <person name="Poudel M."/>
            <person name="Sharma A."/>
            <person name="Goss E."/>
            <person name="Tapia J.H."/>
            <person name="Harmon C.M."/>
            <person name="Jones J.B."/>
        </authorList>
    </citation>
    <scope>NUCLEOTIDE SEQUENCE</scope>
    <source>
        <strain evidence="1">SE1</strain>
    </source>
</reference>
<proteinExistence type="predicted"/>
<name>A0ABU2EIX2_9BURK</name>
<protein>
    <submittedName>
        <fullName evidence="1">Uncharacterized protein</fullName>
    </submittedName>
</protein>
<comment type="caution">
    <text evidence="1">The sequence shown here is derived from an EMBL/GenBank/DDBJ whole genome shotgun (WGS) entry which is preliminary data.</text>
</comment>
<dbReference type="Proteomes" id="UP001246576">
    <property type="component" value="Unassembled WGS sequence"/>
</dbReference>
<sequence>MRTLNLIQDLGEPQDVHLNRAWHQARQRSLQRTLQALFREKLLQREHLIFDGHYAWLPLWKAQSMLRIEGCTWVWRTTASFTVPSHTTVSETRSRKPC</sequence>
<dbReference type="RefSeq" id="WP_134040403.1">
    <property type="nucleotide sequence ID" value="NZ_JAVLSJ010000002.1"/>
</dbReference>
<gene>
    <name evidence="1" type="ORF">RI048_06360</name>
</gene>
<organism evidence="1 2">
    <name type="scientific">Herbaspirillum huttiense subsp. lycopersici</name>
    <dbReference type="NCBI Taxonomy" id="3074428"/>
    <lineage>
        <taxon>Bacteria</taxon>
        <taxon>Pseudomonadati</taxon>
        <taxon>Pseudomonadota</taxon>
        <taxon>Betaproteobacteria</taxon>
        <taxon>Burkholderiales</taxon>
        <taxon>Oxalobacteraceae</taxon>
        <taxon>Herbaspirillum</taxon>
    </lineage>
</organism>
<evidence type="ECO:0000313" key="2">
    <source>
        <dbReference type="Proteomes" id="UP001246576"/>
    </source>
</evidence>
<evidence type="ECO:0000313" key="1">
    <source>
        <dbReference type="EMBL" id="MDR9847833.1"/>
    </source>
</evidence>
<accession>A0ABU2EIX2</accession>
<keyword evidence="2" id="KW-1185">Reference proteome</keyword>
<dbReference type="EMBL" id="JAVLSJ010000002">
    <property type="protein sequence ID" value="MDR9847833.1"/>
    <property type="molecule type" value="Genomic_DNA"/>
</dbReference>